<name>A0A363NLM5_9SPHI</name>
<accession>A0A363NLM5</accession>
<organism evidence="2 3">
    <name type="scientific">Sphingobacterium athyrii</name>
    <dbReference type="NCBI Taxonomy" id="2152717"/>
    <lineage>
        <taxon>Bacteria</taxon>
        <taxon>Pseudomonadati</taxon>
        <taxon>Bacteroidota</taxon>
        <taxon>Sphingobacteriia</taxon>
        <taxon>Sphingobacteriales</taxon>
        <taxon>Sphingobacteriaceae</taxon>
        <taxon>Sphingobacterium</taxon>
    </lineage>
</organism>
<proteinExistence type="predicted"/>
<protein>
    <submittedName>
        <fullName evidence="2">Uncharacterized protein</fullName>
    </submittedName>
</protein>
<keyword evidence="1" id="KW-0812">Transmembrane</keyword>
<evidence type="ECO:0000313" key="3">
    <source>
        <dbReference type="Proteomes" id="UP000250831"/>
    </source>
</evidence>
<keyword evidence="1" id="KW-0472">Membrane</keyword>
<keyword evidence="3" id="KW-1185">Reference proteome</keyword>
<feature type="transmembrane region" description="Helical" evidence="1">
    <location>
        <begin position="46"/>
        <end position="66"/>
    </location>
</feature>
<sequence>MVDIIEVEFIILFWFIFYAIAAYDSHVVPLSYDKFTVSNEHLSTAIWLKKYAILPFIVFIIVYYVFR</sequence>
<dbReference type="AlphaFoldDB" id="A0A363NLM5"/>
<feature type="transmembrane region" description="Helical" evidence="1">
    <location>
        <begin position="7"/>
        <end position="26"/>
    </location>
</feature>
<dbReference type="EMBL" id="QCXX01000010">
    <property type="protein sequence ID" value="PUV21541.1"/>
    <property type="molecule type" value="Genomic_DNA"/>
</dbReference>
<gene>
    <name evidence="2" type="ORF">DCO56_27470</name>
</gene>
<evidence type="ECO:0000256" key="1">
    <source>
        <dbReference type="SAM" id="Phobius"/>
    </source>
</evidence>
<comment type="caution">
    <text evidence="2">The sequence shown here is derived from an EMBL/GenBank/DDBJ whole genome shotgun (WGS) entry which is preliminary data.</text>
</comment>
<dbReference type="Proteomes" id="UP000250831">
    <property type="component" value="Unassembled WGS sequence"/>
</dbReference>
<reference evidence="2 3" key="1">
    <citation type="submission" date="2018-04" db="EMBL/GenBank/DDBJ databases">
        <title>Sphingobacterium sp. M46 Genome.</title>
        <authorList>
            <person name="Cheng J."/>
            <person name="Li Y."/>
        </authorList>
    </citation>
    <scope>NUCLEOTIDE SEQUENCE [LARGE SCALE GENOMIC DNA]</scope>
    <source>
        <strain evidence="2 3">M46</strain>
    </source>
</reference>
<keyword evidence="1" id="KW-1133">Transmembrane helix</keyword>
<evidence type="ECO:0000313" key="2">
    <source>
        <dbReference type="EMBL" id="PUV21541.1"/>
    </source>
</evidence>